<reference evidence="2 3" key="1">
    <citation type="journal article" date="2024" name="Insects">
        <title>An Improved Chromosome-Level Genome Assembly of the Firefly Pyrocoelia pectoralis.</title>
        <authorList>
            <person name="Fu X."/>
            <person name="Meyer-Rochow V.B."/>
            <person name="Ballantyne L."/>
            <person name="Zhu X."/>
        </authorList>
    </citation>
    <scope>NUCLEOTIDE SEQUENCE [LARGE SCALE GENOMIC DNA]</scope>
    <source>
        <strain evidence="2">XCY_ONT2</strain>
    </source>
</reference>
<dbReference type="Pfam" id="PF10545">
    <property type="entry name" value="MADF_DNA_bdg"/>
    <property type="match status" value="1"/>
</dbReference>
<sequence length="170" mass="19658">MATSKNTVFTWSRDITTDLITLYEGQPVLYVTRLKEYKNKNKRAEAVSYMQEQLQEKYPMMCATLSNGDVLKKIHTLRTQYLKEVGVCKKFLVSGASAEAYKPKLWCFDMLNFLSEGDPVRDSQSNLELTVSNVTNLMIATELKKIEDRKTVQQLKRKFFNAIMDAQLHE</sequence>
<feature type="domain" description="MADF" evidence="1">
    <location>
        <begin position="18"/>
        <end position="119"/>
    </location>
</feature>
<dbReference type="Proteomes" id="UP001329430">
    <property type="component" value="Chromosome 4"/>
</dbReference>
<gene>
    <name evidence="2" type="ORF">RI129_006650</name>
</gene>
<dbReference type="InterPro" id="IPR006578">
    <property type="entry name" value="MADF-dom"/>
</dbReference>
<dbReference type="PANTHER" id="PTHR21505:SF8">
    <property type="entry name" value="DPT-YFP REPRESSOR BY OVEREXPRESSION, ISOFORM D-RELATED"/>
    <property type="match status" value="1"/>
</dbReference>
<name>A0AAN7ZGC4_9COLE</name>
<protein>
    <recommendedName>
        <fullName evidence="1">MADF domain-containing protein</fullName>
    </recommendedName>
</protein>
<keyword evidence="3" id="KW-1185">Reference proteome</keyword>
<dbReference type="EMBL" id="JAVRBK010000004">
    <property type="protein sequence ID" value="KAK5645350.1"/>
    <property type="molecule type" value="Genomic_DNA"/>
</dbReference>
<proteinExistence type="predicted"/>
<dbReference type="PANTHER" id="PTHR21505">
    <property type="entry name" value="MADF DOMAIN-CONTAINING PROTEIN-RELATED"/>
    <property type="match status" value="1"/>
</dbReference>
<dbReference type="SMART" id="SM00595">
    <property type="entry name" value="MADF"/>
    <property type="match status" value="1"/>
</dbReference>
<accession>A0AAN7ZGC4</accession>
<evidence type="ECO:0000313" key="2">
    <source>
        <dbReference type="EMBL" id="KAK5645350.1"/>
    </source>
</evidence>
<evidence type="ECO:0000259" key="1">
    <source>
        <dbReference type="PROSITE" id="PS51029"/>
    </source>
</evidence>
<comment type="caution">
    <text evidence="2">The sequence shown here is derived from an EMBL/GenBank/DDBJ whole genome shotgun (WGS) entry which is preliminary data.</text>
</comment>
<dbReference type="PROSITE" id="PS51029">
    <property type="entry name" value="MADF"/>
    <property type="match status" value="1"/>
</dbReference>
<dbReference type="AlphaFoldDB" id="A0AAN7ZGC4"/>
<evidence type="ECO:0000313" key="3">
    <source>
        <dbReference type="Proteomes" id="UP001329430"/>
    </source>
</evidence>
<organism evidence="2 3">
    <name type="scientific">Pyrocoelia pectoralis</name>
    <dbReference type="NCBI Taxonomy" id="417401"/>
    <lineage>
        <taxon>Eukaryota</taxon>
        <taxon>Metazoa</taxon>
        <taxon>Ecdysozoa</taxon>
        <taxon>Arthropoda</taxon>
        <taxon>Hexapoda</taxon>
        <taxon>Insecta</taxon>
        <taxon>Pterygota</taxon>
        <taxon>Neoptera</taxon>
        <taxon>Endopterygota</taxon>
        <taxon>Coleoptera</taxon>
        <taxon>Polyphaga</taxon>
        <taxon>Elateriformia</taxon>
        <taxon>Elateroidea</taxon>
        <taxon>Lampyridae</taxon>
        <taxon>Lampyrinae</taxon>
        <taxon>Pyrocoelia</taxon>
    </lineage>
</organism>